<organism evidence="1 2">
    <name type="scientific">Capsella rubella</name>
    <dbReference type="NCBI Taxonomy" id="81985"/>
    <lineage>
        <taxon>Eukaryota</taxon>
        <taxon>Viridiplantae</taxon>
        <taxon>Streptophyta</taxon>
        <taxon>Embryophyta</taxon>
        <taxon>Tracheophyta</taxon>
        <taxon>Spermatophyta</taxon>
        <taxon>Magnoliopsida</taxon>
        <taxon>eudicotyledons</taxon>
        <taxon>Gunneridae</taxon>
        <taxon>Pentapetalae</taxon>
        <taxon>rosids</taxon>
        <taxon>malvids</taxon>
        <taxon>Brassicales</taxon>
        <taxon>Brassicaceae</taxon>
        <taxon>Camelineae</taxon>
        <taxon>Capsella</taxon>
    </lineage>
</organism>
<dbReference type="EMBL" id="KB870810">
    <property type="protein sequence ID" value="EOA21874.1"/>
    <property type="molecule type" value="Genomic_DNA"/>
</dbReference>
<evidence type="ECO:0000313" key="1">
    <source>
        <dbReference type="EMBL" id="EOA21874.1"/>
    </source>
</evidence>
<name>R0GYA0_9BRAS</name>
<dbReference type="Proteomes" id="UP000029121">
    <property type="component" value="Unassembled WGS sequence"/>
</dbReference>
<keyword evidence="2" id="KW-1185">Reference proteome</keyword>
<proteinExistence type="predicted"/>
<accession>R0GYA0</accession>
<sequence length="90" mass="10799">MWNSGVFISRGFYHFLEIQQFPSVFDLKSVDLSSNYDLGFVKFGFLIQLLYDDSFCFNHTEQLSLRMWFASSLFKPVKESRRSRRFFMTL</sequence>
<protein>
    <submittedName>
        <fullName evidence="1">Uncharacterized protein</fullName>
    </submittedName>
</protein>
<reference evidence="2" key="1">
    <citation type="journal article" date="2013" name="Nat. Genet.">
        <title>The Capsella rubella genome and the genomic consequences of rapid mating system evolution.</title>
        <authorList>
            <person name="Slotte T."/>
            <person name="Hazzouri K.M."/>
            <person name="Agren J.A."/>
            <person name="Koenig D."/>
            <person name="Maumus F."/>
            <person name="Guo Y.L."/>
            <person name="Steige K."/>
            <person name="Platts A.E."/>
            <person name="Escobar J.S."/>
            <person name="Newman L.K."/>
            <person name="Wang W."/>
            <person name="Mandakova T."/>
            <person name="Vello E."/>
            <person name="Smith L.M."/>
            <person name="Henz S.R."/>
            <person name="Steffen J."/>
            <person name="Takuno S."/>
            <person name="Brandvain Y."/>
            <person name="Coop G."/>
            <person name="Andolfatto P."/>
            <person name="Hu T.T."/>
            <person name="Blanchette M."/>
            <person name="Clark R.M."/>
            <person name="Quesneville H."/>
            <person name="Nordborg M."/>
            <person name="Gaut B.S."/>
            <person name="Lysak M.A."/>
            <person name="Jenkins J."/>
            <person name="Grimwood J."/>
            <person name="Chapman J."/>
            <person name="Prochnik S."/>
            <person name="Shu S."/>
            <person name="Rokhsar D."/>
            <person name="Schmutz J."/>
            <person name="Weigel D."/>
            <person name="Wright S.I."/>
        </authorList>
    </citation>
    <scope>NUCLEOTIDE SEQUENCE [LARGE SCALE GENOMIC DNA]</scope>
    <source>
        <strain evidence="2">cv. Monte Gargano</strain>
    </source>
</reference>
<evidence type="ECO:0000313" key="2">
    <source>
        <dbReference type="Proteomes" id="UP000029121"/>
    </source>
</evidence>
<gene>
    <name evidence="1" type="ORF">CARUB_v10002350mg</name>
</gene>
<dbReference type="AlphaFoldDB" id="R0GYA0"/>